<dbReference type="Pfam" id="PF00185">
    <property type="entry name" value="OTCace"/>
    <property type="match status" value="1"/>
</dbReference>
<protein>
    <recommendedName>
        <fullName evidence="7">Aspartate carbamoyltransferase</fullName>
        <ecNumber evidence="7">2.1.3.2</ecNumber>
    </recommendedName>
    <alternativeName>
        <fullName evidence="7">Aspartate transcarbamylase</fullName>
        <shortName evidence="7">ATCase</shortName>
    </alternativeName>
</protein>
<feature type="binding site" evidence="7">
    <location>
        <position position="133"/>
    </location>
    <ligand>
        <name>carbamoyl phosphate</name>
        <dbReference type="ChEBI" id="CHEBI:58228"/>
    </ligand>
</feature>
<dbReference type="UniPathway" id="UPA00070">
    <property type="reaction ID" value="UER00116"/>
</dbReference>
<dbReference type="InterPro" id="IPR006131">
    <property type="entry name" value="Asp_carbamoyltransf_Asp/Orn-bd"/>
</dbReference>
<feature type="binding site" evidence="7">
    <location>
        <position position="105"/>
    </location>
    <ligand>
        <name>carbamoyl phosphate</name>
        <dbReference type="ChEBI" id="CHEBI:58228"/>
    </ligand>
</feature>
<evidence type="ECO:0000256" key="5">
    <source>
        <dbReference type="ARBA" id="ARBA00043884"/>
    </source>
</evidence>
<dbReference type="PANTHER" id="PTHR45753:SF6">
    <property type="entry name" value="ASPARTATE CARBAMOYLTRANSFERASE"/>
    <property type="match status" value="1"/>
</dbReference>
<dbReference type="Proteomes" id="UP000178783">
    <property type="component" value="Unassembled WGS sequence"/>
</dbReference>
<dbReference type="PRINTS" id="PR00100">
    <property type="entry name" value="AOTCASE"/>
</dbReference>
<feature type="domain" description="Aspartate/ornithine carbamoyltransferase carbamoyl-P binding" evidence="9">
    <location>
        <begin position="5"/>
        <end position="146"/>
    </location>
</feature>
<dbReference type="InterPro" id="IPR036901">
    <property type="entry name" value="Asp/Orn_carbamoylTrfase_sf"/>
</dbReference>
<feature type="domain" description="Aspartate/ornithine carbamoyltransferase Asp/Orn-binding" evidence="8">
    <location>
        <begin position="153"/>
        <end position="307"/>
    </location>
</feature>
<evidence type="ECO:0000259" key="8">
    <source>
        <dbReference type="Pfam" id="PF00185"/>
    </source>
</evidence>
<evidence type="ECO:0000256" key="1">
    <source>
        <dbReference type="ARBA" id="ARBA00004852"/>
    </source>
</evidence>
<evidence type="ECO:0000256" key="6">
    <source>
        <dbReference type="ARBA" id="ARBA00048859"/>
    </source>
</evidence>
<evidence type="ECO:0000259" key="9">
    <source>
        <dbReference type="Pfam" id="PF02729"/>
    </source>
</evidence>
<dbReference type="InterPro" id="IPR002082">
    <property type="entry name" value="Asp_carbamoyltransf"/>
</dbReference>
<dbReference type="InterPro" id="IPR006130">
    <property type="entry name" value="Asp/Orn_carbamoylTrfase"/>
</dbReference>
<comment type="function">
    <text evidence="5 7">Catalyzes the condensation of carbamoyl phosphate and aspartate to form carbamoyl aspartate and inorganic phosphate, the committed step in the de novo pyrimidine nucleotide biosynthesis pathway.</text>
</comment>
<name>A0A1F5SCV9_9BACT</name>
<dbReference type="InterPro" id="IPR006132">
    <property type="entry name" value="Asp/Orn_carbamoyltranf_P-bd"/>
</dbReference>
<dbReference type="Gene3D" id="3.40.50.1370">
    <property type="entry name" value="Aspartate/ornithine carbamoyltransferase"/>
    <property type="match status" value="2"/>
</dbReference>
<dbReference type="PROSITE" id="PS00097">
    <property type="entry name" value="CARBAMOYLTRANSFERASE"/>
    <property type="match status" value="1"/>
</dbReference>
<feature type="binding site" evidence="7">
    <location>
        <position position="136"/>
    </location>
    <ligand>
        <name>carbamoyl phosphate</name>
        <dbReference type="ChEBI" id="CHEBI:58228"/>
    </ligand>
</feature>
<evidence type="ECO:0000313" key="11">
    <source>
        <dbReference type="Proteomes" id="UP000178783"/>
    </source>
</evidence>
<dbReference type="PRINTS" id="PR00101">
    <property type="entry name" value="ATCASE"/>
</dbReference>
<dbReference type="EC" id="2.1.3.2" evidence="7"/>
<dbReference type="GO" id="GO:0004070">
    <property type="term" value="F:aspartate carbamoyltransferase activity"/>
    <property type="evidence" value="ECO:0007669"/>
    <property type="project" value="UniProtKB-UniRule"/>
</dbReference>
<comment type="caution">
    <text evidence="10">The sequence shown here is derived from an EMBL/GenBank/DDBJ whole genome shotgun (WGS) entry which is preliminary data.</text>
</comment>
<evidence type="ECO:0000256" key="7">
    <source>
        <dbReference type="HAMAP-Rule" id="MF_00001"/>
    </source>
</evidence>
<comment type="similarity">
    <text evidence="2 7">Belongs to the aspartate/ornithine carbamoyltransferase superfamily. ATCase family.</text>
</comment>
<feature type="binding site" evidence="7">
    <location>
        <position position="83"/>
    </location>
    <ligand>
        <name>L-aspartate</name>
        <dbReference type="ChEBI" id="CHEBI:29991"/>
    </ligand>
</feature>
<dbReference type="STRING" id="1797989.A3H66_00600"/>
<feature type="binding site" evidence="7">
    <location>
        <position position="166"/>
    </location>
    <ligand>
        <name>L-aspartate</name>
        <dbReference type="ChEBI" id="CHEBI:29991"/>
    </ligand>
</feature>
<dbReference type="HAMAP" id="MF_00001">
    <property type="entry name" value="Asp_carb_tr"/>
    <property type="match status" value="1"/>
</dbReference>
<dbReference type="GO" id="GO:0006520">
    <property type="term" value="P:amino acid metabolic process"/>
    <property type="evidence" value="ECO:0007669"/>
    <property type="project" value="InterPro"/>
</dbReference>
<dbReference type="GO" id="GO:0044205">
    <property type="term" value="P:'de novo' UMP biosynthetic process"/>
    <property type="evidence" value="ECO:0007669"/>
    <property type="project" value="UniProtKB-UniRule"/>
</dbReference>
<dbReference type="GO" id="GO:0006207">
    <property type="term" value="P:'de novo' pyrimidine nucleobase biosynthetic process"/>
    <property type="evidence" value="ECO:0007669"/>
    <property type="project" value="InterPro"/>
</dbReference>
<sequence>MKKLKSVIRAQQFDETTIKEVFAIADTMRAGHFDSEALRGKIMVALFYEPSTRTRLSFETAMLRLGGRVIGTENAREFSSAAKGEKLEDTIKVISGYGPDVIVLRYHEEGGAERAQHSSPVPIINAGDGTGQHPTQALLDLFTIRQEFGRIDNLDIALVGDLSNGRTVRSLCYFLAKHYPNNRVHLVSPEQTKMRDDVKAYLDKYDVRYSEANELDSVLPVADVIYQTRVQKERFKDNPTLYQDVVRASEKLIITPSALKQMKQQAIIMHPLPRVKEIDHAVDDDPRAAYFRQAQNGLYVRMALLKMVINGYQNGSTTARLVTTKTKTARASGHRIAAVENVH</sequence>
<dbReference type="SUPFAM" id="SSF53671">
    <property type="entry name" value="Aspartate/ornithine carbamoyltransferase"/>
    <property type="match status" value="1"/>
</dbReference>
<gene>
    <name evidence="7" type="primary">pyrB</name>
    <name evidence="10" type="ORF">A3H66_00600</name>
</gene>
<proteinExistence type="inferred from homology"/>
<evidence type="ECO:0000313" key="10">
    <source>
        <dbReference type="EMBL" id="OGF24540.1"/>
    </source>
</evidence>
<dbReference type="AlphaFoldDB" id="A0A1F5SCV9"/>
<comment type="pathway">
    <text evidence="1 7">Pyrimidine metabolism; UMP biosynthesis via de novo pathway; (S)-dihydroorotate from bicarbonate: step 2/3.</text>
</comment>
<keyword evidence="3 7" id="KW-0808">Transferase</keyword>
<comment type="subunit">
    <text evidence="7">Heterododecamer (2C3:3R2) of six catalytic PyrB chains organized as two trimers (C3), and six regulatory PyrI chains organized as three dimers (R2).</text>
</comment>
<dbReference type="NCBIfam" id="TIGR00670">
    <property type="entry name" value="asp_carb_tr"/>
    <property type="match status" value="1"/>
</dbReference>
<evidence type="ECO:0000256" key="3">
    <source>
        <dbReference type="ARBA" id="ARBA00022679"/>
    </source>
</evidence>
<dbReference type="PANTHER" id="PTHR45753">
    <property type="entry name" value="ORNITHINE CARBAMOYLTRANSFERASE, MITOCHONDRIAL"/>
    <property type="match status" value="1"/>
</dbReference>
<dbReference type="NCBIfam" id="NF002032">
    <property type="entry name" value="PRK00856.1"/>
    <property type="match status" value="1"/>
</dbReference>
<dbReference type="FunFam" id="3.40.50.1370:FF:000002">
    <property type="entry name" value="Aspartate carbamoyltransferase 2"/>
    <property type="match status" value="1"/>
</dbReference>
<reference evidence="10 11" key="1">
    <citation type="journal article" date="2016" name="Nat. Commun.">
        <title>Thousands of microbial genomes shed light on interconnected biogeochemical processes in an aquifer system.</title>
        <authorList>
            <person name="Anantharaman K."/>
            <person name="Brown C.T."/>
            <person name="Hug L.A."/>
            <person name="Sharon I."/>
            <person name="Castelle C.J."/>
            <person name="Probst A.J."/>
            <person name="Thomas B.C."/>
            <person name="Singh A."/>
            <person name="Wilkins M.J."/>
            <person name="Karaoz U."/>
            <person name="Brodie E.L."/>
            <person name="Williams K.H."/>
            <person name="Hubbard S.S."/>
            <person name="Banfield J.F."/>
        </authorList>
    </citation>
    <scope>NUCLEOTIDE SEQUENCE [LARGE SCALE GENOMIC DNA]</scope>
</reference>
<feature type="binding site" evidence="7">
    <location>
        <position position="272"/>
    </location>
    <ligand>
        <name>carbamoyl phosphate</name>
        <dbReference type="ChEBI" id="CHEBI:58228"/>
    </ligand>
</feature>
<evidence type="ECO:0000256" key="4">
    <source>
        <dbReference type="ARBA" id="ARBA00022975"/>
    </source>
</evidence>
<keyword evidence="4 7" id="KW-0665">Pyrimidine biosynthesis</keyword>
<evidence type="ECO:0000256" key="2">
    <source>
        <dbReference type="ARBA" id="ARBA00008896"/>
    </source>
</evidence>
<feature type="binding site" evidence="7">
    <location>
        <position position="273"/>
    </location>
    <ligand>
        <name>carbamoyl phosphate</name>
        <dbReference type="ChEBI" id="CHEBI:58228"/>
    </ligand>
</feature>
<dbReference type="Pfam" id="PF02729">
    <property type="entry name" value="OTCace_N"/>
    <property type="match status" value="1"/>
</dbReference>
<feature type="binding site" evidence="7">
    <location>
        <position position="53"/>
    </location>
    <ligand>
        <name>carbamoyl phosphate</name>
        <dbReference type="ChEBI" id="CHEBI:58228"/>
    </ligand>
</feature>
<dbReference type="EMBL" id="MFFW01000009">
    <property type="protein sequence ID" value="OGF24540.1"/>
    <property type="molecule type" value="Genomic_DNA"/>
</dbReference>
<dbReference type="GO" id="GO:0016597">
    <property type="term" value="F:amino acid binding"/>
    <property type="evidence" value="ECO:0007669"/>
    <property type="project" value="InterPro"/>
</dbReference>
<accession>A0A1F5SCV9</accession>
<feature type="binding site" evidence="7">
    <location>
        <position position="229"/>
    </location>
    <ligand>
        <name>L-aspartate</name>
        <dbReference type="ChEBI" id="CHEBI:29991"/>
    </ligand>
</feature>
<organism evidence="10 11">
    <name type="scientific">Candidatus Falkowbacteria bacterium RIFCSPLOWO2_02_FULL_45_21</name>
    <dbReference type="NCBI Taxonomy" id="1797989"/>
    <lineage>
        <taxon>Bacteria</taxon>
        <taxon>Candidatus Falkowiibacteriota</taxon>
    </lineage>
</organism>
<feature type="binding site" evidence="7">
    <location>
        <position position="54"/>
    </location>
    <ligand>
        <name>carbamoyl phosphate</name>
        <dbReference type="ChEBI" id="CHEBI:58228"/>
    </ligand>
</feature>
<comment type="catalytic activity">
    <reaction evidence="6 7">
        <text>carbamoyl phosphate + L-aspartate = N-carbamoyl-L-aspartate + phosphate + H(+)</text>
        <dbReference type="Rhea" id="RHEA:20013"/>
        <dbReference type="ChEBI" id="CHEBI:15378"/>
        <dbReference type="ChEBI" id="CHEBI:29991"/>
        <dbReference type="ChEBI" id="CHEBI:32814"/>
        <dbReference type="ChEBI" id="CHEBI:43474"/>
        <dbReference type="ChEBI" id="CHEBI:58228"/>
        <dbReference type="EC" id="2.1.3.2"/>
    </reaction>
</comment>